<dbReference type="Pfam" id="PF15787">
    <property type="entry name" value="DUF4704"/>
    <property type="match status" value="2"/>
</dbReference>
<organism evidence="9 10">
    <name type="scientific">Acropora cervicornis</name>
    <name type="common">Staghorn coral</name>
    <dbReference type="NCBI Taxonomy" id="6130"/>
    <lineage>
        <taxon>Eukaryota</taxon>
        <taxon>Metazoa</taxon>
        <taxon>Cnidaria</taxon>
        <taxon>Anthozoa</taxon>
        <taxon>Hexacorallia</taxon>
        <taxon>Scleractinia</taxon>
        <taxon>Astrocoeniina</taxon>
        <taxon>Acroporidae</taxon>
        <taxon>Acropora</taxon>
    </lineage>
</organism>
<feature type="compositionally biased region" description="Polar residues" evidence="6">
    <location>
        <begin position="1068"/>
        <end position="1088"/>
    </location>
</feature>
<dbReference type="Gene3D" id="1.10.1540.10">
    <property type="entry name" value="BEACH domain"/>
    <property type="match status" value="1"/>
</dbReference>
<dbReference type="GO" id="GO:0005829">
    <property type="term" value="C:cytosol"/>
    <property type="evidence" value="ECO:0007669"/>
    <property type="project" value="TreeGrafter"/>
</dbReference>
<dbReference type="InterPro" id="IPR024810">
    <property type="entry name" value="MAB21L/cGLR"/>
</dbReference>
<evidence type="ECO:0000313" key="10">
    <source>
        <dbReference type="Proteomes" id="UP001249851"/>
    </source>
</evidence>
<feature type="compositionally biased region" description="Basic and acidic residues" evidence="6">
    <location>
        <begin position="1097"/>
        <end position="1109"/>
    </location>
</feature>
<dbReference type="Gene3D" id="2.130.10.10">
    <property type="entry name" value="YVTN repeat-like/Quinoprotein amine dehydrogenase"/>
    <property type="match status" value="1"/>
</dbReference>
<dbReference type="InterPro" id="IPR001680">
    <property type="entry name" value="WD40_rpt"/>
</dbReference>
<keyword evidence="10" id="KW-1185">Reference proteome</keyword>
<feature type="domain" description="BEACH-type PH" evidence="8">
    <location>
        <begin position="2197"/>
        <end position="2325"/>
    </location>
</feature>
<dbReference type="InterPro" id="IPR010508">
    <property type="entry name" value="NBEA-like_DUF1088"/>
</dbReference>
<feature type="domain" description="BEACH" evidence="7">
    <location>
        <begin position="2344"/>
        <end position="2634"/>
    </location>
</feature>
<dbReference type="GO" id="GO:0016779">
    <property type="term" value="F:nucleotidyltransferase activity"/>
    <property type="evidence" value="ECO:0007669"/>
    <property type="project" value="UniProtKB-ARBA"/>
</dbReference>
<dbReference type="InterPro" id="IPR046851">
    <property type="entry name" value="NBCH_WD40"/>
</dbReference>
<evidence type="ECO:0000313" key="9">
    <source>
        <dbReference type="EMBL" id="KAK2563167.1"/>
    </source>
</evidence>
<feature type="region of interest" description="Disordered" evidence="6">
    <location>
        <begin position="18"/>
        <end position="51"/>
    </location>
</feature>
<dbReference type="InterPro" id="IPR011993">
    <property type="entry name" value="PH-like_dom_sf"/>
</dbReference>
<dbReference type="SMART" id="SM01265">
    <property type="entry name" value="Mab-21"/>
    <property type="match status" value="1"/>
</dbReference>
<feature type="compositionally biased region" description="Polar residues" evidence="6">
    <location>
        <begin position="917"/>
        <end position="930"/>
    </location>
</feature>
<dbReference type="Pfam" id="PF03281">
    <property type="entry name" value="Mab-21"/>
    <property type="match status" value="1"/>
</dbReference>
<evidence type="ECO:0000256" key="3">
    <source>
        <dbReference type="ARBA" id="ARBA00022574"/>
    </source>
</evidence>
<dbReference type="SMART" id="SM00320">
    <property type="entry name" value="WD40"/>
    <property type="match status" value="4"/>
</dbReference>
<dbReference type="SUPFAM" id="SSF81837">
    <property type="entry name" value="BEACH domain"/>
    <property type="match status" value="1"/>
</dbReference>
<dbReference type="InterPro" id="IPR023362">
    <property type="entry name" value="PH-BEACH_dom"/>
</dbReference>
<dbReference type="InterPro" id="IPR046852">
    <property type="entry name" value="Neurobeachin_a-sol"/>
</dbReference>
<comment type="similarity">
    <text evidence="2">Belongs to the mab-21 family.</text>
</comment>
<dbReference type="InterPro" id="IPR031570">
    <property type="entry name" value="NBEA/BDCP_DUF4704"/>
</dbReference>
<feature type="region of interest" description="Disordered" evidence="6">
    <location>
        <begin position="994"/>
        <end position="1173"/>
    </location>
</feature>
<keyword evidence="5" id="KW-0472">Membrane</keyword>
<dbReference type="InterPro" id="IPR050865">
    <property type="entry name" value="BEACH_Domain"/>
</dbReference>
<feature type="compositionally biased region" description="Basic and acidic residues" evidence="6">
    <location>
        <begin position="1057"/>
        <end position="1067"/>
    </location>
</feature>
<dbReference type="InterPro" id="IPR046903">
    <property type="entry name" value="Mab-21-like_nuc_Trfase"/>
</dbReference>
<feature type="compositionally biased region" description="Basic and acidic residues" evidence="6">
    <location>
        <begin position="1002"/>
        <end position="1015"/>
    </location>
</feature>
<accession>A0AAD9QKY3</accession>
<proteinExistence type="inferred from homology"/>
<dbReference type="GO" id="GO:0019901">
    <property type="term" value="F:protein kinase binding"/>
    <property type="evidence" value="ECO:0007669"/>
    <property type="project" value="TreeGrafter"/>
</dbReference>
<dbReference type="InterPro" id="IPR046906">
    <property type="entry name" value="Mab-21_HhH/H2TH-like"/>
</dbReference>
<feature type="region of interest" description="Disordered" evidence="6">
    <location>
        <begin position="1191"/>
        <end position="1277"/>
    </location>
</feature>
<protein>
    <submittedName>
        <fullName evidence="9">Lipopolysaccharide-responsive and beige-like anchor protein</fullName>
    </submittedName>
</protein>
<dbReference type="Pfam" id="PF20426">
    <property type="entry name" value="NBCH_WD40"/>
    <property type="match status" value="1"/>
</dbReference>
<evidence type="ECO:0000256" key="4">
    <source>
        <dbReference type="ARBA" id="ARBA00022737"/>
    </source>
</evidence>
<dbReference type="PANTHER" id="PTHR13743:SF162">
    <property type="entry name" value="NEUROBEACHIN"/>
    <property type="match status" value="1"/>
</dbReference>
<dbReference type="Pfam" id="PF02138">
    <property type="entry name" value="Beach"/>
    <property type="match status" value="1"/>
</dbReference>
<dbReference type="PROSITE" id="PS50197">
    <property type="entry name" value="BEACH"/>
    <property type="match status" value="1"/>
</dbReference>
<dbReference type="EMBL" id="JARQWQ010000026">
    <property type="protein sequence ID" value="KAK2563167.1"/>
    <property type="molecule type" value="Genomic_DNA"/>
</dbReference>
<dbReference type="InterPro" id="IPR013320">
    <property type="entry name" value="ConA-like_dom_sf"/>
</dbReference>
<feature type="compositionally biased region" description="Polar residues" evidence="6">
    <location>
        <begin position="1147"/>
        <end position="1160"/>
    </location>
</feature>
<dbReference type="InterPro" id="IPR036372">
    <property type="entry name" value="BEACH_dom_sf"/>
</dbReference>
<evidence type="ECO:0000259" key="8">
    <source>
        <dbReference type="PROSITE" id="PS51783"/>
    </source>
</evidence>
<dbReference type="FunFam" id="1.10.1540.10:FF:000001">
    <property type="entry name" value="neurobeachin isoform X1"/>
    <property type="match status" value="1"/>
</dbReference>
<dbReference type="InterPro" id="IPR036322">
    <property type="entry name" value="WD40_repeat_dom_sf"/>
</dbReference>
<feature type="compositionally biased region" description="Polar residues" evidence="6">
    <location>
        <begin position="1209"/>
        <end position="1248"/>
    </location>
</feature>
<dbReference type="Pfam" id="PF20425">
    <property type="entry name" value="Neurobeachin"/>
    <property type="match status" value="1"/>
</dbReference>
<evidence type="ECO:0000256" key="6">
    <source>
        <dbReference type="SAM" id="MobiDB-lite"/>
    </source>
</evidence>
<dbReference type="GO" id="GO:0008104">
    <property type="term" value="P:intracellular protein localization"/>
    <property type="evidence" value="ECO:0007669"/>
    <property type="project" value="TreeGrafter"/>
</dbReference>
<sequence length="2967" mass="331252">MSTIVSCLESMRTFIQNDNMADSPVTNTSQSHEVSSEQTSNESIERRSVDRERPINAASVASRTRLAQLIQLASEAETESQTNYKKVVDTAFDSLVGGHFDLESRFTVKDSSDLLILLELLGHCNISLKVEILGLLIAILRKSIPNLQAATKIGLIERVLCRLSQEREVVADKLVELLGILSSYSITPCHTVKLLTVLKLMLEKQGPDVYFSFSGQQGAAITLPPISKWPLQSGFTFSTWLSLDTSHLANAEKCKPFLYCFRTGKGVGYSAHFSGPMLVLECAVKSGKRENKWYMVTVVHAYNRFHSSEIRCFVNGKVVSTGETTLVHANEGQFKFPAEIDIPLSEQDRKVLYEGHLSSVIMFMYSPKACDQQLCLEASPTENHSYFCHSPHALILEGVQSVVTHSLHSILHSLGGIQSLTTFLSWTEKPIGPNSIPWNSDTLVTLIPCSTVLLSLLSDLLRSSCTTQQQMIQCQGFLVISHILEKAVSTHLTEDALGILLSLASSGLLLGNLLDHILFNPNLWVKASPKVQLQLFSVFATDLATGTGCAAHMRRDVGVSRLMHMLKTFYLLDGDSQLDQGSQAPTRDGIQSLRAFLLLLVKQLVLKDKGITEEEFKSILTYLMITDQEENLLDVLQLVLSIMTEQPDTTVPVLDKMDGLRVLFRFLDMKSEAVRVYSLKIIGCFLQFCPARRKQDLLEHYSLFSLIGDKLMNHTLTLTTYNVLFEILVGRVSKQVVSGHHPQPDNTFLLHNTTMAPVIAKMLKKNAGKHCNAGVRLTRQGSFKEERTPEAEKVDLRRKFLSDLVLLLNHNKINRSLILQLSCWQDWLFALAHIEPSNAEENRITDTVFSLFRMLLHHAFQEERDGWRIWVDTLAILHGKASVGEGEKAKKPSIRLDLTPHAAGTNEKELNPAQEGAHSTSDQVSLATKSTDNDADRRKFFQSLLQDKNTPAAGELPSSAIPEKRESNRSSPVNGEENMIDSDFKNAAEKGELKNGISTVQKEQEEKSEPSEDRPSQLGESLSVTGVNTELRGAQIADEKMDQDVELPEMGSANEKASSDNEPEKSNSVESHLNENSATESVEDTATLSPVEGEEVNLNKEVNKAHPLEEESQVLPPVEAEGSADEFLSYDESKSPITSGRGPKCFTQASNENCAKSSEGQDLLNEKDKPRDVDNCLSIAVKSSYIGAAETIGDENKNEEPDDAAENVNPESINDQKNQNGPLRSEENNIPQNNVKVTSNANPHQPGSTGIPLEPVAESSPGSPPPSSPATGSPGSNDQKLAYKAYVNIPEYLWSPVHQRLLGDLLFAIESDIQVWRSHNRKTVMDFVNAKENATYLWNLAHFVSVLADNVIFCCGDLLPLLSSVTSRDYGQDVIEPCGGMSLETSFSFLNRLMSLVDVIVFTSSLAFSGVETNRNMSTGGFLRQCLRLVFCCSARNRLVCRQRNRPILPLITSEKMGKKALKEARQAIKTLIASTKPPTDQLLQEMDVNRLRAVVYRDFEDSKQAQFLALTVVYFIAVMMVAKYRDLLRSDDPEGRARYQSMTSPESETQEEKDTRTRAASWAGQRSASGEVEEDVFHWNEGLPLPSSLKSGVDFNRLSLSEKLEVGFRSSGSLLKEVLVDFSPFLSRILIGSHGQELVLEGLSCQKTDSIVELVMLLCSQEWQNSLQRLLSHGMRERIVMTTSEAFVIVNKLEDISRHKHMQFVDLCRLTEATYSENDKLQDQLLKATKRRDFSVAKNVIQKVFDIITSEHGSWVAEEQPSNVKFYQLDMWEDDSRRRMRFVKNEHGSSHPEATLLEGVEDASTNPQHLNFAKLSSAKSEDSYSLDEEELAEIAIEERNMGRDVSGHVVFTALCHLIAPCVVAPGSLTVTSEAVFFSVDEENPEYQKLDPKINAADRFNSTNYGILMHTNEQKDQIRSSTQKHRDGLQKFMNTRVRRRKSELYKTITNICTVVGELLKHVEALEPRFISSLKLVDGRYQGVKALSPLTFEVHLYLNQMGVFNFIDEACPPGCAMLKLSDERKRSMSLWTEFITASGYLSARKVRSRFTSLVSEAIRRGKLQNQIRVSIDNHFSAKLIVLERYTVDLIPCFRCGSIWPQNGCCWPCCETTWPSQSIIDSIKLQGFSLLAKDPFPATKGVTPEGDAWLVNFTEAEEILFATAGRKLCLSILKTLYDQHLDLPGKPLEYIHLVTLLLHECEKHPRESEWTEDTLLYRINGILLQLVSCLQCRKCPHFFLRDVDLFRSKSKQMLDVAAKQVWNIARDILMYMDGVHGKWPLDAIKAVFSRRYLLQNCAVELFTSTGTSVMFKFADQQTVRKVVRALPPVGVGAHYGIPQTRAASLHSPRQLFQKSTMTQRWQKGEVSNFQYLMFLNTIAGRTFCDLNQYPVFPWVLTNFEADTLDLTDPKIYRDLSKPIGALNPTRHAQFIERFASWDENDDIPPFHYGTHYSTSGFTLAWMIRVEPFTTQFLNLQGGKFDHPGRTFCSLVRSWQNCQRDTSDVKELIPELFYLPEMFVNSNNFTFGIDDDGIVIDDVELPKWASSPAEFVMLHRAALESKYVSAHLHEWIDLIFGFKQKGPEAVKATNVFFHLTYEGSVDLDSIADPVMREAVEQQIKSFGQTPSQLLHDPHVPRVLLETQSCEEEEPFKSIFLTFKVTPDVPVTHVAANTDSTVPSPAVVAISCNQCFSVNKWIASGDMRLRTVQVEQDPLLATAAGRNKRQLGEPLDQSVTPSSSCFAVTADNKCIMACGYWDNSFKCFSADSGKLTQCVFGHWDVVTCLAYSRHVGLVGGDAFVVSGSRDATVLVWRWNERLQRVSASDRAEGDSPSPLAILTGHEQPLVCLDVSASLGLVVSGSQEGPCLLHTTTGNLLRTLRGPGDCVRPRLLKLSRDGLVLVNYTDGTGHLAVFTINGRLLSERKLDDQMLALALNKDGNFFVSGGFSRCLVAGLASGKILAIAVDFPGRLS</sequence>
<evidence type="ECO:0000259" key="7">
    <source>
        <dbReference type="PROSITE" id="PS50197"/>
    </source>
</evidence>
<dbReference type="SUPFAM" id="SSF50978">
    <property type="entry name" value="WD40 repeat-like"/>
    <property type="match status" value="1"/>
</dbReference>
<dbReference type="Pfam" id="PF06469">
    <property type="entry name" value="DUF1088"/>
    <property type="match status" value="1"/>
</dbReference>
<name>A0AAD9QKY3_ACRCE</name>
<feature type="region of interest" description="Disordered" evidence="6">
    <location>
        <begin position="906"/>
        <end position="979"/>
    </location>
</feature>
<dbReference type="SUPFAM" id="SSF49899">
    <property type="entry name" value="Concanavalin A-like lectins/glucanases"/>
    <property type="match status" value="1"/>
</dbReference>
<dbReference type="SUPFAM" id="SSF48371">
    <property type="entry name" value="ARM repeat"/>
    <property type="match status" value="1"/>
</dbReference>
<dbReference type="SMART" id="SM01026">
    <property type="entry name" value="Beach"/>
    <property type="match status" value="1"/>
</dbReference>
<dbReference type="Gene3D" id="1.10.1410.40">
    <property type="match status" value="1"/>
</dbReference>
<dbReference type="Gene3D" id="2.30.29.30">
    <property type="entry name" value="Pleckstrin-homology domain (PH domain)/Phosphotyrosine-binding domain (PTB)"/>
    <property type="match status" value="1"/>
</dbReference>
<dbReference type="GO" id="GO:0016020">
    <property type="term" value="C:membrane"/>
    <property type="evidence" value="ECO:0007669"/>
    <property type="project" value="UniProtKB-SubCell"/>
</dbReference>
<keyword evidence="4" id="KW-0677">Repeat</keyword>
<keyword evidence="3" id="KW-0853">WD repeat</keyword>
<dbReference type="Gene3D" id="3.30.460.90">
    <property type="match status" value="1"/>
</dbReference>
<dbReference type="SUPFAM" id="SSF50729">
    <property type="entry name" value="PH domain-like"/>
    <property type="match status" value="1"/>
</dbReference>
<feature type="compositionally biased region" description="Basic and acidic residues" evidence="6">
    <location>
        <begin position="1164"/>
        <end position="1173"/>
    </location>
</feature>
<dbReference type="InterPro" id="IPR000409">
    <property type="entry name" value="BEACH_dom"/>
</dbReference>
<dbReference type="Pfam" id="PF14844">
    <property type="entry name" value="PH_BEACH"/>
    <property type="match status" value="1"/>
</dbReference>
<comment type="subcellular location">
    <subcellularLocation>
        <location evidence="1">Membrane</location>
    </subcellularLocation>
</comment>
<dbReference type="PROSITE" id="PS51783">
    <property type="entry name" value="PH_BEACH"/>
    <property type="match status" value="1"/>
</dbReference>
<evidence type="ECO:0000256" key="1">
    <source>
        <dbReference type="ARBA" id="ARBA00004370"/>
    </source>
</evidence>
<evidence type="ECO:0000256" key="2">
    <source>
        <dbReference type="ARBA" id="ARBA00008307"/>
    </source>
</evidence>
<comment type="caution">
    <text evidence="9">The sequence shown here is derived from an EMBL/GenBank/DDBJ whole genome shotgun (WGS) entry which is preliminary data.</text>
</comment>
<dbReference type="CDD" id="cd06071">
    <property type="entry name" value="Beach"/>
    <property type="match status" value="1"/>
</dbReference>
<gene>
    <name evidence="9" type="ORF">P5673_013519</name>
</gene>
<reference evidence="9" key="2">
    <citation type="journal article" date="2023" name="Science">
        <title>Genomic signatures of disease resistance in endangered staghorn corals.</title>
        <authorList>
            <person name="Vollmer S.V."/>
            <person name="Selwyn J.D."/>
            <person name="Despard B.A."/>
            <person name="Roesel C.L."/>
        </authorList>
    </citation>
    <scope>NUCLEOTIDE SEQUENCE</scope>
    <source>
        <strain evidence="9">K2</strain>
    </source>
</reference>
<dbReference type="InterPro" id="IPR016024">
    <property type="entry name" value="ARM-type_fold"/>
</dbReference>
<dbReference type="Pfam" id="PF20266">
    <property type="entry name" value="Mab-21_C"/>
    <property type="match status" value="1"/>
</dbReference>
<feature type="compositionally biased region" description="Polar residues" evidence="6">
    <location>
        <begin position="18"/>
        <end position="42"/>
    </location>
</feature>
<dbReference type="InterPro" id="IPR015943">
    <property type="entry name" value="WD40/YVTN_repeat-like_dom_sf"/>
</dbReference>
<dbReference type="PANTHER" id="PTHR13743">
    <property type="entry name" value="BEIGE/BEACH-RELATED"/>
    <property type="match status" value="1"/>
</dbReference>
<evidence type="ECO:0000256" key="5">
    <source>
        <dbReference type="ARBA" id="ARBA00023136"/>
    </source>
</evidence>
<dbReference type="Proteomes" id="UP001249851">
    <property type="component" value="Unassembled WGS sequence"/>
</dbReference>
<feature type="region of interest" description="Disordered" evidence="6">
    <location>
        <begin position="1535"/>
        <end position="1568"/>
    </location>
</feature>
<reference evidence="9" key="1">
    <citation type="journal article" date="2023" name="G3 (Bethesda)">
        <title>Whole genome assembly and annotation of the endangered Caribbean coral Acropora cervicornis.</title>
        <authorList>
            <person name="Selwyn J.D."/>
            <person name="Vollmer S.V."/>
        </authorList>
    </citation>
    <scope>NUCLEOTIDE SEQUENCE</scope>
    <source>
        <strain evidence="9">K2</strain>
    </source>
</reference>
<feature type="compositionally biased region" description="Polar residues" evidence="6">
    <location>
        <begin position="1018"/>
        <end position="1028"/>
    </location>
</feature>